<dbReference type="CDD" id="cd00093">
    <property type="entry name" value="HTH_XRE"/>
    <property type="match status" value="1"/>
</dbReference>
<organism evidence="3 4">
    <name type="scientific">Paralimibaculum aggregatum</name>
    <dbReference type="NCBI Taxonomy" id="3036245"/>
    <lineage>
        <taxon>Bacteria</taxon>
        <taxon>Pseudomonadati</taxon>
        <taxon>Pseudomonadota</taxon>
        <taxon>Alphaproteobacteria</taxon>
        <taxon>Rhodobacterales</taxon>
        <taxon>Paracoccaceae</taxon>
        <taxon>Paralimibaculum</taxon>
    </lineage>
</organism>
<gene>
    <name evidence="3" type="ORF">LNKW23_16530</name>
</gene>
<dbReference type="InterPro" id="IPR050807">
    <property type="entry name" value="TransReg_Diox_bact_type"/>
</dbReference>
<dbReference type="Gene3D" id="1.10.260.40">
    <property type="entry name" value="lambda repressor-like DNA-binding domains"/>
    <property type="match status" value="1"/>
</dbReference>
<accession>A0ABQ6LGL5</accession>
<dbReference type="SUPFAM" id="SSF47413">
    <property type="entry name" value="lambda repressor-like DNA-binding domains"/>
    <property type="match status" value="1"/>
</dbReference>
<dbReference type="Pfam" id="PF01381">
    <property type="entry name" value="HTH_3"/>
    <property type="match status" value="1"/>
</dbReference>
<evidence type="ECO:0000259" key="2">
    <source>
        <dbReference type="PROSITE" id="PS50943"/>
    </source>
</evidence>
<feature type="domain" description="HTH cro/C1-type" evidence="2">
    <location>
        <begin position="16"/>
        <end position="70"/>
    </location>
</feature>
<dbReference type="PROSITE" id="PS50943">
    <property type="entry name" value="HTH_CROC1"/>
    <property type="match status" value="1"/>
</dbReference>
<keyword evidence="1" id="KW-0238">DNA-binding</keyword>
<dbReference type="Proteomes" id="UP001239909">
    <property type="component" value="Unassembled WGS sequence"/>
</dbReference>
<dbReference type="PANTHER" id="PTHR46797">
    <property type="entry name" value="HTH-TYPE TRANSCRIPTIONAL REGULATOR"/>
    <property type="match status" value="1"/>
</dbReference>
<dbReference type="SMART" id="SM00530">
    <property type="entry name" value="HTH_XRE"/>
    <property type="match status" value="1"/>
</dbReference>
<sequence length="189" mass="20648">MADKTTTHDAMVARRLRVVRQSKGLSQRELARRTGVGSGTISQIEAMAMQPSVSVLKKILDGVPMDLATFFSFEMAEETAVVYRRGEHVDIGAAGVRYLLVAAGRRNRSLQMLHEFYEPGRDSGRRALSHEGEECAIIVAGTLEVTVGDETFLLGPGDAYYFASATPHRFRNPGPEVCEVISACTPPSF</sequence>
<evidence type="ECO:0000313" key="4">
    <source>
        <dbReference type="Proteomes" id="UP001239909"/>
    </source>
</evidence>
<dbReference type="EMBL" id="BSYI01000010">
    <property type="protein sequence ID" value="GMG82440.1"/>
    <property type="molecule type" value="Genomic_DNA"/>
</dbReference>
<evidence type="ECO:0000256" key="1">
    <source>
        <dbReference type="ARBA" id="ARBA00023125"/>
    </source>
</evidence>
<dbReference type="Gene3D" id="2.60.120.10">
    <property type="entry name" value="Jelly Rolls"/>
    <property type="match status" value="1"/>
</dbReference>
<dbReference type="InterPro" id="IPR014710">
    <property type="entry name" value="RmlC-like_jellyroll"/>
</dbReference>
<protein>
    <submittedName>
        <fullName evidence="3">Cupin domain-containing protein</fullName>
    </submittedName>
</protein>
<dbReference type="CDD" id="cd02209">
    <property type="entry name" value="cupin_XRE_C"/>
    <property type="match status" value="1"/>
</dbReference>
<dbReference type="InterPro" id="IPR010982">
    <property type="entry name" value="Lambda_DNA-bd_dom_sf"/>
</dbReference>
<reference evidence="3 4" key="1">
    <citation type="submission" date="2023-04" db="EMBL/GenBank/DDBJ databases">
        <title>Marinoamorphus aggregata gen. nov., sp. Nov., isolate from tissue of brittle star Ophioplocus japonicus.</title>
        <authorList>
            <person name="Kawano K."/>
            <person name="Sawayama S."/>
            <person name="Nakagawa S."/>
        </authorList>
    </citation>
    <scope>NUCLEOTIDE SEQUENCE [LARGE SCALE GENOMIC DNA]</scope>
    <source>
        <strain evidence="3 4">NKW23</strain>
    </source>
</reference>
<comment type="caution">
    <text evidence="3">The sequence shown here is derived from an EMBL/GenBank/DDBJ whole genome shotgun (WGS) entry which is preliminary data.</text>
</comment>
<dbReference type="InterPro" id="IPR011051">
    <property type="entry name" value="RmlC_Cupin_sf"/>
</dbReference>
<dbReference type="InterPro" id="IPR013096">
    <property type="entry name" value="Cupin_2"/>
</dbReference>
<dbReference type="RefSeq" id="WP_285671217.1">
    <property type="nucleotide sequence ID" value="NZ_BSYI01000010.1"/>
</dbReference>
<dbReference type="SUPFAM" id="SSF51182">
    <property type="entry name" value="RmlC-like cupins"/>
    <property type="match status" value="1"/>
</dbReference>
<keyword evidence="4" id="KW-1185">Reference proteome</keyword>
<evidence type="ECO:0000313" key="3">
    <source>
        <dbReference type="EMBL" id="GMG82440.1"/>
    </source>
</evidence>
<proteinExistence type="predicted"/>
<dbReference type="Pfam" id="PF07883">
    <property type="entry name" value="Cupin_2"/>
    <property type="match status" value="1"/>
</dbReference>
<dbReference type="PANTHER" id="PTHR46797:SF11">
    <property type="entry name" value="HTH-TYPE TRANSCRIPTIONAL REGULATOR PUUR"/>
    <property type="match status" value="1"/>
</dbReference>
<dbReference type="InterPro" id="IPR001387">
    <property type="entry name" value="Cro/C1-type_HTH"/>
</dbReference>
<name>A0ABQ6LGL5_9RHOB</name>